<dbReference type="Gene3D" id="3.20.20.140">
    <property type="entry name" value="Metal-dependent hydrolases"/>
    <property type="match status" value="2"/>
</dbReference>
<dbReference type="SMART" id="SM00481">
    <property type="entry name" value="POLIIIAc"/>
    <property type="match status" value="1"/>
</dbReference>
<comment type="catalytic activity">
    <reaction evidence="7">
        <text>DNA(n) + a 2'-deoxyribonucleoside 5'-triphosphate = DNA(n+1) + diphosphate</text>
        <dbReference type="Rhea" id="RHEA:22508"/>
        <dbReference type="Rhea" id="RHEA-COMP:17339"/>
        <dbReference type="Rhea" id="RHEA-COMP:17340"/>
        <dbReference type="ChEBI" id="CHEBI:33019"/>
        <dbReference type="ChEBI" id="CHEBI:61560"/>
        <dbReference type="ChEBI" id="CHEBI:173112"/>
        <dbReference type="EC" id="2.7.7.7"/>
    </reaction>
</comment>
<evidence type="ECO:0000256" key="4">
    <source>
        <dbReference type="ARBA" id="ARBA00022695"/>
    </source>
</evidence>
<keyword evidence="3 9" id="KW-0808">Transferase</keyword>
<protein>
    <recommendedName>
        <fullName evidence="2">DNA polymerase III subunit alpha</fullName>
        <ecNumber evidence="1">2.7.7.7</ecNumber>
    </recommendedName>
</protein>
<dbReference type="GO" id="GO:0003887">
    <property type="term" value="F:DNA-directed DNA polymerase activity"/>
    <property type="evidence" value="ECO:0007669"/>
    <property type="project" value="UniProtKB-EC"/>
</dbReference>
<reference evidence="9 10" key="1">
    <citation type="submission" date="2023-10" db="EMBL/GenBank/DDBJ databases">
        <title>Marimonas sp. nov. isolated from tidal mud flat.</title>
        <authorList>
            <person name="Jaincy N.J."/>
            <person name="Srinivasan S."/>
            <person name="Lee S.-S."/>
        </authorList>
    </citation>
    <scope>NUCLEOTIDE SEQUENCE [LARGE SCALE GENOMIC DNA]</scope>
    <source>
        <strain evidence="9 10">MJ-SS3</strain>
    </source>
</reference>
<feature type="domain" description="Polymerase/histidinol phosphatase N-terminal" evidence="8">
    <location>
        <begin position="1"/>
        <end position="68"/>
    </location>
</feature>
<dbReference type="Pfam" id="PF07733">
    <property type="entry name" value="DNA_pol3_alpha"/>
    <property type="match status" value="1"/>
</dbReference>
<evidence type="ECO:0000256" key="1">
    <source>
        <dbReference type="ARBA" id="ARBA00012417"/>
    </source>
</evidence>
<evidence type="ECO:0000313" key="10">
    <source>
        <dbReference type="Proteomes" id="UP001268651"/>
    </source>
</evidence>
<keyword evidence="5" id="KW-0235">DNA replication</keyword>
<proteinExistence type="predicted"/>
<dbReference type="InterPro" id="IPR040982">
    <property type="entry name" value="DNA_pol3_finger"/>
</dbReference>
<accession>A0ABU3U331</accession>
<comment type="caution">
    <text evidence="9">The sequence shown here is derived from an EMBL/GenBank/DDBJ whole genome shotgun (WGS) entry which is preliminary data.</text>
</comment>
<evidence type="ECO:0000256" key="5">
    <source>
        <dbReference type="ARBA" id="ARBA00022705"/>
    </source>
</evidence>
<dbReference type="Gene3D" id="1.10.150.870">
    <property type="match status" value="1"/>
</dbReference>
<evidence type="ECO:0000256" key="7">
    <source>
        <dbReference type="ARBA" id="ARBA00049244"/>
    </source>
</evidence>
<gene>
    <name evidence="9" type="primary">dnaE</name>
    <name evidence="9" type="ORF">RXV94_01500</name>
</gene>
<dbReference type="Pfam" id="PF17657">
    <property type="entry name" value="DNA_pol3_finger"/>
    <property type="match status" value="1"/>
</dbReference>
<dbReference type="InterPro" id="IPR004805">
    <property type="entry name" value="DnaE2/DnaE/PolC"/>
</dbReference>
<keyword evidence="10" id="KW-1185">Reference proteome</keyword>
<evidence type="ECO:0000313" key="9">
    <source>
        <dbReference type="EMBL" id="MDU8884815.1"/>
    </source>
</evidence>
<dbReference type="Proteomes" id="UP001268651">
    <property type="component" value="Unassembled WGS sequence"/>
</dbReference>
<dbReference type="SUPFAM" id="SSF89550">
    <property type="entry name" value="PHP domain-like"/>
    <property type="match status" value="1"/>
</dbReference>
<dbReference type="InterPro" id="IPR029460">
    <property type="entry name" value="DNAPol_HHH"/>
</dbReference>
<dbReference type="CDD" id="cd07431">
    <property type="entry name" value="PHP_PolIIIA"/>
    <property type="match status" value="1"/>
</dbReference>
<sequence length="990" mass="114626">MYLNCHSYYSLRYGTIKPERLLAVASKNGIQTLALTDINTTSACLDFVRISSKYKIKPILGVDFRSGAKQHFILIAKNNNGFYNINQFLSVFLHNADLKIPNEAPVLEDTFVIYPYEHDKLYSLRTNEFVGIKPHDLNKLKFSKWNIFRSKLVILQTVSFENKKGYNIHRLLRAIDNNSLLSKLPKSEQGQETDIMLPYDELCKTYQEFPELLKNTKSLLDDCFIEFDFSQETPSNQRTFTSNEDSDYGLLEKLTYEGIAYRYQNPDKTIYKRIEKELQIIKEKSFVSYFLINWHVLVYARSKGYFYVGRGSGANSIVAYLLRITDVDPIELDLYFERFINLFRKNPPDFDIDFSWTDRDDITQFIFNNFKNTALLTVYNTFKFRASVRELGKVFGLPKAEIDILVRGKYDIKNLDKLSQLVIKYSAYIQGFPNYLGIHASGIIISEKPIHYYTATFIPPKGFPTTQFDMVVAEDIGLYKFDILSQRGLGKIKDTLKVIKYNYPKKIPIDIHDIKQFKRDKRIKYLLRNAKAIGCFYVESPAMRMLLKKLQVDNYLGLVAASSVIRPGVAKSGMMREYILRYRYPERRKDAHSVLLNIMPETFGVMVYQEDVIKVAHLFGGLTLGEADRLRRGMSGKFRSRDEFLIVKQQFFNNCKNSGKPEKLTAEIWRQIESFAGYAFAKGHSASYAVESYQCLFLKAYFPLEYMVATINNFGGFYRTELYVHEARIHGGIIEPPCINKSFDVTVIYDKTIYLGFMFLQSLESKTIKKIITERQKNGMYKSLDDFIERIAISVEQISILIKINAFRFTGVNKRELLWEAHLKISKTLPEEHTATLFQTNRINYKTPELPSTSLENAFDEMELLGFPLCSPFKLLAKPQGSPLRAKELVWYKNKIVTIEGYLITRKNTLTKNKEAMHFGTFLDYDGDFIDTVHFPPVATKFPFRGPGVYKITGKVIEEFDCVNIEVISMYKLAVIEDPRYTDVSKAVEV</sequence>
<dbReference type="InterPro" id="IPR004013">
    <property type="entry name" value="PHP_dom"/>
</dbReference>
<dbReference type="NCBIfam" id="TIGR00594">
    <property type="entry name" value="polc"/>
    <property type="match status" value="1"/>
</dbReference>
<dbReference type="EC" id="2.7.7.7" evidence="1"/>
<evidence type="ECO:0000256" key="3">
    <source>
        <dbReference type="ARBA" id="ARBA00022679"/>
    </source>
</evidence>
<dbReference type="RefSeq" id="WP_316660588.1">
    <property type="nucleotide sequence ID" value="NZ_JAWHTF010000001.1"/>
</dbReference>
<dbReference type="Pfam" id="PF02811">
    <property type="entry name" value="PHP"/>
    <property type="match status" value="1"/>
</dbReference>
<dbReference type="PANTHER" id="PTHR32294:SF0">
    <property type="entry name" value="DNA POLYMERASE III SUBUNIT ALPHA"/>
    <property type="match status" value="1"/>
</dbReference>
<dbReference type="InterPro" id="IPR011708">
    <property type="entry name" value="DNA_pol3_alpha_NTPase_dom"/>
</dbReference>
<keyword evidence="4 9" id="KW-0548">Nucleotidyltransferase</keyword>
<dbReference type="EMBL" id="JAWHTF010000001">
    <property type="protein sequence ID" value="MDU8884815.1"/>
    <property type="molecule type" value="Genomic_DNA"/>
</dbReference>
<evidence type="ECO:0000256" key="2">
    <source>
        <dbReference type="ARBA" id="ARBA00019114"/>
    </source>
</evidence>
<evidence type="ECO:0000256" key="6">
    <source>
        <dbReference type="ARBA" id="ARBA00022932"/>
    </source>
</evidence>
<evidence type="ECO:0000259" key="8">
    <source>
        <dbReference type="SMART" id="SM00481"/>
    </source>
</evidence>
<dbReference type="InterPro" id="IPR003141">
    <property type="entry name" value="Pol/His_phosphatase_N"/>
</dbReference>
<dbReference type="InterPro" id="IPR016195">
    <property type="entry name" value="Pol/histidinol_Pase-like"/>
</dbReference>
<keyword evidence="6" id="KW-0239">DNA-directed DNA polymerase</keyword>
<name>A0ABU3U331_9FLAO</name>
<organism evidence="9 10">
    <name type="scientific">Gilvirhabdus luticola</name>
    <dbReference type="NCBI Taxonomy" id="3079858"/>
    <lineage>
        <taxon>Bacteria</taxon>
        <taxon>Pseudomonadati</taxon>
        <taxon>Bacteroidota</taxon>
        <taxon>Flavobacteriia</taxon>
        <taxon>Flavobacteriales</taxon>
        <taxon>Flavobacteriaceae</taxon>
        <taxon>Gilvirhabdus</taxon>
    </lineage>
</organism>
<dbReference type="Pfam" id="PF14579">
    <property type="entry name" value="HHH_6"/>
    <property type="match status" value="1"/>
</dbReference>
<dbReference type="PANTHER" id="PTHR32294">
    <property type="entry name" value="DNA POLYMERASE III SUBUNIT ALPHA"/>
    <property type="match status" value="1"/>
</dbReference>